<accession>A0A1T4KFD3</accession>
<evidence type="ECO:0000313" key="2">
    <source>
        <dbReference type="Proteomes" id="UP000190625"/>
    </source>
</evidence>
<reference evidence="2" key="1">
    <citation type="submission" date="2017-02" db="EMBL/GenBank/DDBJ databases">
        <authorList>
            <person name="Varghese N."/>
            <person name="Submissions S."/>
        </authorList>
    </citation>
    <scope>NUCLEOTIDE SEQUENCE [LARGE SCALE GENOMIC DNA]</scope>
    <source>
        <strain evidence="2">ATCC BAA-73</strain>
    </source>
</reference>
<gene>
    <name evidence="1" type="ORF">SAMN02745118_00755</name>
</gene>
<keyword evidence="2" id="KW-1185">Reference proteome</keyword>
<dbReference type="AlphaFoldDB" id="A0A1T4KFD3"/>
<protein>
    <submittedName>
        <fullName evidence="1">Iron-sulfur cluster assembly protein</fullName>
    </submittedName>
</protein>
<dbReference type="Proteomes" id="UP000190625">
    <property type="component" value="Unassembled WGS sequence"/>
</dbReference>
<dbReference type="InterPro" id="IPR035903">
    <property type="entry name" value="HesB-like_dom_sf"/>
</dbReference>
<sequence length="59" mass="6341">MTLVESKNDDDELVEAKGLKFILSSKIVDQLNGAQIDYKKSFFGSGFAITGGNQPQGSC</sequence>
<organism evidence="1 2">
    <name type="scientific">Selenihalanaerobacter shriftii</name>
    <dbReference type="NCBI Taxonomy" id="142842"/>
    <lineage>
        <taxon>Bacteria</taxon>
        <taxon>Bacillati</taxon>
        <taxon>Bacillota</taxon>
        <taxon>Clostridia</taxon>
        <taxon>Halanaerobiales</taxon>
        <taxon>Halobacteroidaceae</taxon>
        <taxon>Selenihalanaerobacter</taxon>
    </lineage>
</organism>
<dbReference type="Gene3D" id="2.60.300.12">
    <property type="entry name" value="HesB-like domain"/>
    <property type="match status" value="1"/>
</dbReference>
<evidence type="ECO:0000313" key="1">
    <source>
        <dbReference type="EMBL" id="SJZ41134.1"/>
    </source>
</evidence>
<dbReference type="RefSeq" id="WP_078809254.1">
    <property type="nucleotide sequence ID" value="NZ_FUWM01000006.1"/>
</dbReference>
<dbReference type="OrthoDB" id="9801228at2"/>
<dbReference type="SUPFAM" id="SSF89360">
    <property type="entry name" value="HesB-like domain"/>
    <property type="match status" value="1"/>
</dbReference>
<proteinExistence type="predicted"/>
<name>A0A1T4KFD3_9FIRM</name>
<dbReference type="EMBL" id="FUWM01000006">
    <property type="protein sequence ID" value="SJZ41134.1"/>
    <property type="molecule type" value="Genomic_DNA"/>
</dbReference>